<dbReference type="AlphaFoldDB" id="A0A327JNR2"/>
<protein>
    <recommendedName>
        <fullName evidence="1">NmrA-like domain-containing protein</fullName>
    </recommendedName>
</protein>
<keyword evidence="3" id="KW-1185">Reference proteome</keyword>
<evidence type="ECO:0000259" key="1">
    <source>
        <dbReference type="Pfam" id="PF05368"/>
    </source>
</evidence>
<dbReference type="SUPFAM" id="SSF51735">
    <property type="entry name" value="NAD(P)-binding Rossmann-fold domains"/>
    <property type="match status" value="1"/>
</dbReference>
<dbReference type="InterPro" id="IPR008030">
    <property type="entry name" value="NmrA-like"/>
</dbReference>
<dbReference type="Proteomes" id="UP000249299">
    <property type="component" value="Unassembled WGS sequence"/>
</dbReference>
<reference evidence="2 3" key="1">
    <citation type="submission" date="2017-07" db="EMBL/GenBank/DDBJ databases">
        <title>Draft Genome Sequences of Select Purple Nonsulfur Bacteria.</title>
        <authorList>
            <person name="Lasarre B."/>
            <person name="Mckinlay J.B."/>
        </authorList>
    </citation>
    <scope>NUCLEOTIDE SEQUENCE [LARGE SCALE GENOMIC DNA]</scope>
    <source>
        <strain evidence="2 3">DSM 11290</strain>
    </source>
</reference>
<organism evidence="2 3">
    <name type="scientific">Rhodobium orientis</name>
    <dbReference type="NCBI Taxonomy" id="34017"/>
    <lineage>
        <taxon>Bacteria</taxon>
        <taxon>Pseudomonadati</taxon>
        <taxon>Pseudomonadota</taxon>
        <taxon>Alphaproteobacteria</taxon>
        <taxon>Hyphomicrobiales</taxon>
        <taxon>Rhodobiaceae</taxon>
        <taxon>Rhodobium</taxon>
    </lineage>
</organism>
<dbReference type="CDD" id="cd05269">
    <property type="entry name" value="TMR_SDR_a"/>
    <property type="match status" value="1"/>
</dbReference>
<comment type="caution">
    <text evidence="2">The sequence shown here is derived from an EMBL/GenBank/DDBJ whole genome shotgun (WGS) entry which is preliminary data.</text>
</comment>
<sequence length="286" mass="31126">MTRKVFVSGASGALGGRIAGHLLDADVAVVAGARRLERIEPLRVRGAEARRFDYDDPTLMRIAFEGCDTAILIPTFAPVVDRVRQHFDALTAAREASVRKVVFASFLPATPESHFTVSPFMLFAEATVRQSGMAWAILRDGLYLDPLADWVPEIVSMGRIPYPAGEGRVAYVTRDDLAEAIAQAALSDAANGRLYRLTGPKAQGFVEIAGIISDVTGKPVLYDPMSEQDFARLCEEPEAPDYLPTALASLYRAVAAGEFDLVTDDIETLTGRAPEDVESYLKRKYG</sequence>
<dbReference type="Gene3D" id="3.40.50.720">
    <property type="entry name" value="NAD(P)-binding Rossmann-like Domain"/>
    <property type="match status" value="1"/>
</dbReference>
<evidence type="ECO:0000313" key="3">
    <source>
        <dbReference type="Proteomes" id="UP000249299"/>
    </source>
</evidence>
<evidence type="ECO:0000313" key="2">
    <source>
        <dbReference type="EMBL" id="RAI27365.1"/>
    </source>
</evidence>
<dbReference type="InterPro" id="IPR052718">
    <property type="entry name" value="NmrA-type_oxidoreductase"/>
</dbReference>
<dbReference type="OrthoDB" id="7771794at2"/>
<feature type="domain" description="NmrA-like" evidence="1">
    <location>
        <begin position="1"/>
        <end position="260"/>
    </location>
</feature>
<dbReference type="EMBL" id="NPEV01000019">
    <property type="protein sequence ID" value="RAI27365.1"/>
    <property type="molecule type" value="Genomic_DNA"/>
</dbReference>
<gene>
    <name evidence="2" type="ORF">CH339_10530</name>
</gene>
<dbReference type="InterPro" id="IPR036291">
    <property type="entry name" value="NAD(P)-bd_dom_sf"/>
</dbReference>
<dbReference type="PANTHER" id="PTHR47129:SF1">
    <property type="entry name" value="NMRA-LIKE DOMAIN-CONTAINING PROTEIN"/>
    <property type="match status" value="1"/>
</dbReference>
<accession>A0A327JNR2</accession>
<dbReference type="Pfam" id="PF05368">
    <property type="entry name" value="NmrA"/>
    <property type="match status" value="1"/>
</dbReference>
<name>A0A327JNR2_9HYPH</name>
<proteinExistence type="predicted"/>
<dbReference type="PANTHER" id="PTHR47129">
    <property type="entry name" value="QUINONE OXIDOREDUCTASE 2"/>
    <property type="match status" value="1"/>
</dbReference>
<dbReference type="Gene3D" id="3.90.25.10">
    <property type="entry name" value="UDP-galactose 4-epimerase, domain 1"/>
    <property type="match status" value="1"/>
</dbReference>
<dbReference type="RefSeq" id="WP_111434320.1">
    <property type="nucleotide sequence ID" value="NZ_JACIGG010000021.1"/>
</dbReference>